<comment type="caution">
    <text evidence="2">The sequence shown here is derived from an EMBL/GenBank/DDBJ whole genome shotgun (WGS) entry which is preliminary data.</text>
</comment>
<dbReference type="AlphaFoldDB" id="A0A9P4G8Q3"/>
<feature type="region of interest" description="Disordered" evidence="1">
    <location>
        <begin position="115"/>
        <end position="196"/>
    </location>
</feature>
<evidence type="ECO:0000313" key="3">
    <source>
        <dbReference type="Proteomes" id="UP000800039"/>
    </source>
</evidence>
<keyword evidence="3" id="KW-1185">Reference proteome</keyword>
<sequence length="196" mass="21540">MALTDQIERRARFLQEAAHSLAVTSPAASAFLGSTRINLIDDAHQVISSKEYDALRREVCHACGSLLIPGWSCTVSIRAQLKGKAKKPKDGSTTSMKSDKSTVYDCFRCHRETTETLQPKPSRPLRKGKSHTAPDSKPALDTQKSTREDDAKVVKSINASSKQRQKARKGGLQAMLEKNKTQTSSQGGFDLMDFAM</sequence>
<proteinExistence type="predicted"/>
<dbReference type="PANTHER" id="PTHR14742:SF3">
    <property type="entry name" value="RIBONUCLEASE MRP PROTEIN SUBUNIT SNM1"/>
    <property type="match status" value="1"/>
</dbReference>
<dbReference type="InterPro" id="IPR007175">
    <property type="entry name" value="Rpr2/Snm1/Rpp21"/>
</dbReference>
<name>A0A9P4G8Q3_9PLEO</name>
<dbReference type="PANTHER" id="PTHR14742">
    <property type="entry name" value="RIBONUCLEASE P SUBUNIT P21"/>
    <property type="match status" value="1"/>
</dbReference>
<dbReference type="OrthoDB" id="438080at2759"/>
<protein>
    <submittedName>
        <fullName evidence="2">Uncharacterized protein</fullName>
    </submittedName>
</protein>
<evidence type="ECO:0000256" key="1">
    <source>
        <dbReference type="SAM" id="MobiDB-lite"/>
    </source>
</evidence>
<organism evidence="2 3">
    <name type="scientific">Cucurbitaria berberidis CBS 394.84</name>
    <dbReference type="NCBI Taxonomy" id="1168544"/>
    <lineage>
        <taxon>Eukaryota</taxon>
        <taxon>Fungi</taxon>
        <taxon>Dikarya</taxon>
        <taxon>Ascomycota</taxon>
        <taxon>Pezizomycotina</taxon>
        <taxon>Dothideomycetes</taxon>
        <taxon>Pleosporomycetidae</taxon>
        <taxon>Pleosporales</taxon>
        <taxon>Pleosporineae</taxon>
        <taxon>Cucurbitariaceae</taxon>
        <taxon>Cucurbitaria</taxon>
    </lineage>
</organism>
<feature type="compositionally biased region" description="Basic and acidic residues" evidence="1">
    <location>
        <begin position="144"/>
        <end position="153"/>
    </location>
</feature>
<dbReference type="Proteomes" id="UP000800039">
    <property type="component" value="Unassembled WGS sequence"/>
</dbReference>
<dbReference type="Pfam" id="PF04032">
    <property type="entry name" value="Rpr2"/>
    <property type="match status" value="1"/>
</dbReference>
<reference evidence="2" key="1">
    <citation type="submission" date="2020-01" db="EMBL/GenBank/DDBJ databases">
        <authorList>
            <consortium name="DOE Joint Genome Institute"/>
            <person name="Haridas S."/>
            <person name="Albert R."/>
            <person name="Binder M."/>
            <person name="Bloem J."/>
            <person name="Labutti K."/>
            <person name="Salamov A."/>
            <person name="Andreopoulos B."/>
            <person name="Baker S.E."/>
            <person name="Barry K."/>
            <person name="Bills G."/>
            <person name="Bluhm B.H."/>
            <person name="Cannon C."/>
            <person name="Castanera R."/>
            <person name="Culley D.E."/>
            <person name="Daum C."/>
            <person name="Ezra D."/>
            <person name="Gonzalez J.B."/>
            <person name="Henrissat B."/>
            <person name="Kuo A."/>
            <person name="Liang C."/>
            <person name="Lipzen A."/>
            <person name="Lutzoni F."/>
            <person name="Magnuson J."/>
            <person name="Mondo S."/>
            <person name="Nolan M."/>
            <person name="Ohm R."/>
            <person name="Pangilinan J."/>
            <person name="Park H.-J."/>
            <person name="Ramirez L."/>
            <person name="Alfaro M."/>
            <person name="Sun H."/>
            <person name="Tritt A."/>
            <person name="Yoshinaga Y."/>
            <person name="Zwiers L.-H."/>
            <person name="Turgeon B.G."/>
            <person name="Goodwin S.B."/>
            <person name="Spatafora J.W."/>
            <person name="Crous P.W."/>
            <person name="Grigoriev I.V."/>
        </authorList>
    </citation>
    <scope>NUCLEOTIDE SEQUENCE</scope>
    <source>
        <strain evidence="2">CBS 394.84</strain>
    </source>
</reference>
<dbReference type="EMBL" id="ML976619">
    <property type="protein sequence ID" value="KAF1841173.1"/>
    <property type="molecule type" value="Genomic_DNA"/>
</dbReference>
<gene>
    <name evidence="2" type="ORF">K460DRAFT_371179</name>
</gene>
<dbReference type="Gene3D" id="6.20.50.20">
    <property type="match status" value="1"/>
</dbReference>
<dbReference type="RefSeq" id="XP_040783736.1">
    <property type="nucleotide sequence ID" value="XM_040934297.1"/>
</dbReference>
<dbReference type="GO" id="GO:0005655">
    <property type="term" value="C:nucleolar ribonuclease P complex"/>
    <property type="evidence" value="ECO:0007669"/>
    <property type="project" value="TreeGrafter"/>
</dbReference>
<dbReference type="GO" id="GO:0008033">
    <property type="term" value="P:tRNA processing"/>
    <property type="evidence" value="ECO:0007669"/>
    <property type="project" value="TreeGrafter"/>
</dbReference>
<evidence type="ECO:0000313" key="2">
    <source>
        <dbReference type="EMBL" id="KAF1841173.1"/>
    </source>
</evidence>
<dbReference type="GeneID" id="63851548"/>
<accession>A0A9P4G8Q3</accession>